<evidence type="ECO:0000259" key="3">
    <source>
        <dbReference type="PROSITE" id="PS51371"/>
    </source>
</evidence>
<name>A0A511MYW6_DEIC1</name>
<dbReference type="Proteomes" id="UP000321306">
    <property type="component" value="Unassembled WGS sequence"/>
</dbReference>
<feature type="domain" description="CBS" evidence="3">
    <location>
        <begin position="85"/>
        <end position="140"/>
    </location>
</feature>
<keyword evidence="5" id="KW-1185">Reference proteome</keyword>
<protein>
    <recommendedName>
        <fullName evidence="3">CBS domain-containing protein</fullName>
    </recommendedName>
</protein>
<accession>A0A511MYW6</accession>
<evidence type="ECO:0000256" key="2">
    <source>
        <dbReference type="PROSITE-ProRule" id="PRU00703"/>
    </source>
</evidence>
<dbReference type="PANTHER" id="PTHR43080">
    <property type="entry name" value="CBS DOMAIN-CONTAINING PROTEIN CBSX3, MITOCHONDRIAL"/>
    <property type="match status" value="1"/>
</dbReference>
<feature type="domain" description="CBS" evidence="3">
    <location>
        <begin position="7"/>
        <end position="62"/>
    </location>
</feature>
<dbReference type="InterPro" id="IPR051257">
    <property type="entry name" value="Diverse_CBS-Domain"/>
</dbReference>
<keyword evidence="1 2" id="KW-0129">CBS domain</keyword>
<gene>
    <name evidence="4" type="ORF">DC3_11660</name>
</gene>
<proteinExistence type="predicted"/>
<comment type="caution">
    <text evidence="4">The sequence shown here is derived from an EMBL/GenBank/DDBJ whole genome shotgun (WGS) entry which is preliminary data.</text>
</comment>
<dbReference type="Gene3D" id="3.10.580.10">
    <property type="entry name" value="CBS-domain"/>
    <property type="match status" value="1"/>
</dbReference>
<evidence type="ECO:0000313" key="4">
    <source>
        <dbReference type="EMBL" id="GEM45531.1"/>
    </source>
</evidence>
<sequence length="148" mass="16020">MLVRERMTQNPMTVAPSTPALEAAARLKVSRLHVLPVVENGQLVGVLKDRDLEEAAAKRAQEQGDHLPYLVSRFLLQDLKVQDIMAHSTAELSPGMTLPEAARQMLKHGVMGLPVVQNGALVGVITVTDLLGALAEQEKTEQTPQVNA</sequence>
<dbReference type="RefSeq" id="WP_186815852.1">
    <property type="nucleotide sequence ID" value="NZ_BJXB01000004.1"/>
</dbReference>
<dbReference type="CDD" id="cd04584">
    <property type="entry name" value="CBS_pair_AcuB_like"/>
    <property type="match status" value="1"/>
</dbReference>
<reference evidence="4 5" key="1">
    <citation type="submission" date="2019-07" db="EMBL/GenBank/DDBJ databases">
        <title>Whole genome shotgun sequence of Deinococcus cellulosilyticus NBRC 106333.</title>
        <authorList>
            <person name="Hosoyama A."/>
            <person name="Uohara A."/>
            <person name="Ohji S."/>
            <person name="Ichikawa N."/>
        </authorList>
    </citation>
    <scope>NUCLEOTIDE SEQUENCE [LARGE SCALE GENOMIC DNA]</scope>
    <source>
        <strain evidence="4 5">NBRC 106333</strain>
    </source>
</reference>
<dbReference type="InterPro" id="IPR046342">
    <property type="entry name" value="CBS_dom_sf"/>
</dbReference>
<dbReference type="SUPFAM" id="SSF54631">
    <property type="entry name" value="CBS-domain pair"/>
    <property type="match status" value="1"/>
</dbReference>
<dbReference type="PANTHER" id="PTHR43080:SF2">
    <property type="entry name" value="CBS DOMAIN-CONTAINING PROTEIN"/>
    <property type="match status" value="1"/>
</dbReference>
<dbReference type="InterPro" id="IPR000644">
    <property type="entry name" value="CBS_dom"/>
</dbReference>
<dbReference type="AlphaFoldDB" id="A0A511MYW6"/>
<evidence type="ECO:0000313" key="5">
    <source>
        <dbReference type="Proteomes" id="UP000321306"/>
    </source>
</evidence>
<dbReference type="SMART" id="SM00116">
    <property type="entry name" value="CBS"/>
    <property type="match status" value="2"/>
</dbReference>
<evidence type="ECO:0000256" key="1">
    <source>
        <dbReference type="ARBA" id="ARBA00023122"/>
    </source>
</evidence>
<dbReference type="Pfam" id="PF00571">
    <property type="entry name" value="CBS"/>
    <property type="match status" value="2"/>
</dbReference>
<organism evidence="4 5">
    <name type="scientific">Deinococcus cellulosilyticus (strain DSM 18568 / NBRC 106333 / KACC 11606 / 5516J-15)</name>
    <dbReference type="NCBI Taxonomy" id="1223518"/>
    <lineage>
        <taxon>Bacteria</taxon>
        <taxon>Thermotogati</taxon>
        <taxon>Deinococcota</taxon>
        <taxon>Deinococci</taxon>
        <taxon>Deinococcales</taxon>
        <taxon>Deinococcaceae</taxon>
        <taxon>Deinococcus</taxon>
    </lineage>
</organism>
<dbReference type="EMBL" id="BJXB01000004">
    <property type="protein sequence ID" value="GEM45531.1"/>
    <property type="molecule type" value="Genomic_DNA"/>
</dbReference>
<dbReference type="PROSITE" id="PS51371">
    <property type="entry name" value="CBS"/>
    <property type="match status" value="2"/>
</dbReference>